<reference evidence="3 4" key="1">
    <citation type="submission" date="2018-03" db="EMBL/GenBank/DDBJ databases">
        <title>Alkalicoccus saliphilus sp. nov., isolated from a mineral pool.</title>
        <authorList>
            <person name="Zhao B."/>
        </authorList>
    </citation>
    <scope>NUCLEOTIDE SEQUENCE [LARGE SCALE GENOMIC DNA]</scope>
    <source>
        <strain evidence="3 4">6AG</strain>
    </source>
</reference>
<dbReference type="RefSeq" id="WP_107582809.1">
    <property type="nucleotide sequence ID" value="NZ_PZJJ01000001.1"/>
</dbReference>
<feature type="compositionally biased region" description="Basic and acidic residues" evidence="1">
    <location>
        <begin position="1"/>
        <end position="13"/>
    </location>
</feature>
<evidence type="ECO:0000313" key="4">
    <source>
        <dbReference type="Proteomes" id="UP000240509"/>
    </source>
</evidence>
<feature type="transmembrane region" description="Helical" evidence="2">
    <location>
        <begin position="49"/>
        <end position="71"/>
    </location>
</feature>
<protein>
    <submittedName>
        <fullName evidence="3">Uncharacterized protein</fullName>
    </submittedName>
</protein>
<name>A0A2T4UAG9_9BACI</name>
<feature type="region of interest" description="Disordered" evidence="1">
    <location>
        <begin position="1"/>
        <end position="38"/>
    </location>
</feature>
<accession>A0A2T4UAG9</accession>
<dbReference type="AlphaFoldDB" id="A0A2T4UAG9"/>
<sequence length="73" mass="8649">MQLIPERMDHESVNEESMAPLPSRKNMPRRKKVYRSLPRKKKKKPVELSFFKVWLVLFFTLVTAVATYPVWGS</sequence>
<comment type="caution">
    <text evidence="3">The sequence shown here is derived from an EMBL/GenBank/DDBJ whole genome shotgun (WGS) entry which is preliminary data.</text>
</comment>
<keyword evidence="2" id="KW-0812">Transmembrane</keyword>
<evidence type="ECO:0000256" key="2">
    <source>
        <dbReference type="SAM" id="Phobius"/>
    </source>
</evidence>
<organism evidence="3 4">
    <name type="scientific">Alkalicoccus saliphilus</name>
    <dbReference type="NCBI Taxonomy" id="200989"/>
    <lineage>
        <taxon>Bacteria</taxon>
        <taxon>Bacillati</taxon>
        <taxon>Bacillota</taxon>
        <taxon>Bacilli</taxon>
        <taxon>Bacillales</taxon>
        <taxon>Bacillaceae</taxon>
        <taxon>Alkalicoccus</taxon>
    </lineage>
</organism>
<dbReference type="EMBL" id="PZJJ01000001">
    <property type="protein sequence ID" value="PTL40391.1"/>
    <property type="molecule type" value="Genomic_DNA"/>
</dbReference>
<keyword evidence="4" id="KW-1185">Reference proteome</keyword>
<gene>
    <name evidence="3" type="ORF">C6Y45_00340</name>
</gene>
<keyword evidence="2" id="KW-0472">Membrane</keyword>
<dbReference type="Proteomes" id="UP000240509">
    <property type="component" value="Unassembled WGS sequence"/>
</dbReference>
<evidence type="ECO:0000313" key="3">
    <source>
        <dbReference type="EMBL" id="PTL40391.1"/>
    </source>
</evidence>
<proteinExistence type="predicted"/>
<feature type="compositionally biased region" description="Basic residues" evidence="1">
    <location>
        <begin position="26"/>
        <end position="38"/>
    </location>
</feature>
<keyword evidence="2" id="KW-1133">Transmembrane helix</keyword>
<evidence type="ECO:0000256" key="1">
    <source>
        <dbReference type="SAM" id="MobiDB-lite"/>
    </source>
</evidence>